<feature type="region of interest" description="Disordered" evidence="1">
    <location>
        <begin position="165"/>
        <end position="228"/>
    </location>
</feature>
<dbReference type="PhylomeDB" id="A0A060TEI2"/>
<proteinExistence type="predicted"/>
<gene>
    <name evidence="2" type="ORF">GNLVRS02_ARAD1D15312g</name>
</gene>
<protein>
    <submittedName>
        <fullName evidence="2">ARAD1D15312p</fullName>
    </submittedName>
</protein>
<feature type="compositionally biased region" description="Basic and acidic residues" evidence="1">
    <location>
        <begin position="200"/>
        <end position="209"/>
    </location>
</feature>
<feature type="compositionally biased region" description="Basic and acidic residues" evidence="1">
    <location>
        <begin position="167"/>
        <end position="190"/>
    </location>
</feature>
<name>A0A060TEI2_BLAAD</name>
<feature type="region of interest" description="Disordered" evidence="1">
    <location>
        <begin position="1"/>
        <end position="66"/>
    </location>
</feature>
<evidence type="ECO:0000256" key="1">
    <source>
        <dbReference type="SAM" id="MobiDB-lite"/>
    </source>
</evidence>
<organism evidence="2">
    <name type="scientific">Blastobotrys adeninivorans</name>
    <name type="common">Yeast</name>
    <name type="synonym">Arxula adeninivorans</name>
    <dbReference type="NCBI Taxonomy" id="409370"/>
    <lineage>
        <taxon>Eukaryota</taxon>
        <taxon>Fungi</taxon>
        <taxon>Dikarya</taxon>
        <taxon>Ascomycota</taxon>
        <taxon>Saccharomycotina</taxon>
        <taxon>Dipodascomycetes</taxon>
        <taxon>Dipodascales</taxon>
        <taxon>Trichomonascaceae</taxon>
        <taxon>Blastobotrys</taxon>
    </lineage>
</organism>
<feature type="region of interest" description="Disordered" evidence="1">
    <location>
        <begin position="108"/>
        <end position="145"/>
    </location>
</feature>
<reference evidence="2" key="2">
    <citation type="submission" date="2014-06" db="EMBL/GenBank/DDBJ databases">
        <title>The complete genome of Blastobotrys (Arxula) adeninivorans LS3 - a yeast of biotechnological interest.</title>
        <authorList>
            <person name="Kunze G."/>
            <person name="Gaillardin C."/>
            <person name="Czernicka M."/>
            <person name="Durrens P."/>
            <person name="Martin T."/>
            <person name="Boer E."/>
            <person name="Gabaldon T."/>
            <person name="Cruz J."/>
            <person name="Talla E."/>
            <person name="Marck C."/>
            <person name="Goffeau A."/>
            <person name="Barbe V."/>
            <person name="Baret P."/>
            <person name="Baronian K."/>
            <person name="Beier S."/>
            <person name="Bleykasten C."/>
            <person name="Bode R."/>
            <person name="Casaregola S."/>
            <person name="Despons L."/>
            <person name="Fairhead C."/>
            <person name="Giersberg M."/>
            <person name="Gierski P."/>
            <person name="Hahnel U."/>
            <person name="Hartmann A."/>
            <person name="Jankowska D."/>
            <person name="Jubin C."/>
            <person name="Jung P."/>
            <person name="Lafontaine I."/>
            <person name="Leh-Louis V."/>
            <person name="Lemaire M."/>
            <person name="Marcet-Houben M."/>
            <person name="Mascher M."/>
            <person name="Morel G."/>
            <person name="Richard G.-F."/>
            <person name="Riechen J."/>
            <person name="Sacerdot C."/>
            <person name="Sarkar A."/>
            <person name="Savel G."/>
            <person name="Schacherer J."/>
            <person name="Sherman D."/>
            <person name="Straub M.-L."/>
            <person name="Stein N."/>
            <person name="Thierry A."/>
            <person name="Trautwein-Schult A."/>
            <person name="Westhof E."/>
            <person name="Worch S."/>
            <person name="Dujon B."/>
            <person name="Souciet J.-L."/>
            <person name="Wincker P."/>
            <person name="Scholz U."/>
            <person name="Neuveglise N."/>
        </authorList>
    </citation>
    <scope>NUCLEOTIDE SEQUENCE</scope>
    <source>
        <strain evidence="2">LS3</strain>
    </source>
</reference>
<feature type="compositionally biased region" description="Basic residues" evidence="1">
    <location>
        <begin position="217"/>
        <end position="228"/>
    </location>
</feature>
<feature type="compositionally biased region" description="Basic and acidic residues" evidence="1">
    <location>
        <begin position="38"/>
        <end position="64"/>
    </location>
</feature>
<reference evidence="2" key="1">
    <citation type="submission" date="2014-02" db="EMBL/GenBank/DDBJ databases">
        <authorList>
            <person name="Genoscope - CEA"/>
        </authorList>
    </citation>
    <scope>NUCLEOTIDE SEQUENCE</scope>
    <source>
        <strain evidence="2">LS3</strain>
    </source>
</reference>
<dbReference type="AlphaFoldDB" id="A0A060TEI2"/>
<accession>A0A060TEI2</accession>
<feature type="compositionally biased region" description="Basic and acidic residues" evidence="1">
    <location>
        <begin position="108"/>
        <end position="121"/>
    </location>
</feature>
<dbReference type="EMBL" id="HG937694">
    <property type="protein sequence ID" value="CDP37606.1"/>
    <property type="molecule type" value="Genomic_DNA"/>
</dbReference>
<sequence length="228" mass="25305">MGNAASKRALPKAGTAAKAVENVKKTGGVNIGRQAPPKPEDLQSPKGGEPRANGEKNDDIHYENVDPIDPIAEKLKSLGTVKYKPIEMPYKKTNDLLTAIEARQRLQEEQKLAKDDPEAASRPKKAVHPSTLASILQSIKEGDSNERIMEDYNLDASLLQKLGPRFKLPERPIPKPANREPEEAREEDVPGRVTDSNVETLHEADHRPNSEYSQVRPPKKFKSKVIEI</sequence>
<evidence type="ECO:0000313" key="2">
    <source>
        <dbReference type="EMBL" id="CDP37606.1"/>
    </source>
</evidence>